<dbReference type="Pfam" id="PF18967">
    <property type="entry name" value="PycTM"/>
    <property type="match status" value="1"/>
</dbReference>
<dbReference type="Proteomes" id="UP000070513">
    <property type="component" value="Unassembled WGS sequence"/>
</dbReference>
<dbReference type="InterPro" id="IPR043760">
    <property type="entry name" value="PycTM_dom"/>
</dbReference>
<keyword evidence="3 8" id="KW-0812">Transmembrane</keyword>
<evidence type="ECO:0000259" key="9">
    <source>
        <dbReference type="Pfam" id="PF18967"/>
    </source>
</evidence>
<keyword evidence="7 8" id="KW-0472">Membrane</keyword>
<sequence>MLKHSIDRYDHYFDSINNKGNLFLTLNTFLLGGIITGYYSIKDNINGEIDVIFFVWIALILCLLSIGTTLLAIIPYISKQADCVSGSVLNFNNVANISLGSLKRMYEDLTEDKKYEDYLEQSHLLAKGLQKKFSYLKIATCLLGGCFTCIIIIGIKIFN</sequence>
<evidence type="ECO:0000256" key="6">
    <source>
        <dbReference type="ARBA" id="ARBA00023118"/>
    </source>
</evidence>
<gene>
    <name evidence="10" type="ORF">AU378_18185</name>
</gene>
<dbReference type="GO" id="GO:0051607">
    <property type="term" value="P:defense response to virus"/>
    <property type="evidence" value="ECO:0007669"/>
    <property type="project" value="UniProtKB-KW"/>
</dbReference>
<proteinExistence type="predicted"/>
<evidence type="ECO:0000256" key="2">
    <source>
        <dbReference type="ARBA" id="ARBA00022475"/>
    </source>
</evidence>
<feature type="domain" description="Pycsar effector protein" evidence="9">
    <location>
        <begin position="2"/>
        <end position="152"/>
    </location>
</feature>
<feature type="transmembrane region" description="Helical" evidence="8">
    <location>
        <begin position="53"/>
        <end position="77"/>
    </location>
</feature>
<reference evidence="10 11" key="2">
    <citation type="journal article" date="2016" name="Genome Announc.">
        <title>Draft Genome Sequence of a Biocontrol Rhizobacterium, Chryseobacterium kwangjuense Strain KJ1R5, Isolated from Pepper (Capsicum annuum).</title>
        <authorList>
            <person name="Jeong J.J."/>
            <person name="Park H."/>
            <person name="Park B.H."/>
            <person name="Mannaa M."/>
            <person name="Sang M.K."/>
            <person name="Choi I.G."/>
            <person name="Kim K.D."/>
        </authorList>
    </citation>
    <scope>NUCLEOTIDE SEQUENCE [LARGE SCALE GENOMIC DNA]</scope>
    <source>
        <strain evidence="10 11">KJ1R5</strain>
    </source>
</reference>
<evidence type="ECO:0000256" key="7">
    <source>
        <dbReference type="ARBA" id="ARBA00023136"/>
    </source>
</evidence>
<evidence type="ECO:0000256" key="3">
    <source>
        <dbReference type="ARBA" id="ARBA00022692"/>
    </source>
</evidence>
<dbReference type="GO" id="GO:0005886">
    <property type="term" value="C:plasma membrane"/>
    <property type="evidence" value="ECO:0007669"/>
    <property type="project" value="UniProtKB-SubCell"/>
</dbReference>
<keyword evidence="4" id="KW-0547">Nucleotide-binding</keyword>
<reference evidence="11" key="1">
    <citation type="submission" date="2015-12" db="EMBL/GenBank/DDBJ databases">
        <title>Genome sequence of a biocontrol rhizobacterium Chryseobacterium kwangjuense strain KJ1R5 isolated from pepper (Capsicum annuum L.).</title>
        <authorList>
            <person name="Jeong J.-J."/>
            <person name="Park H."/>
            <person name="Mannaa M."/>
            <person name="Sang M.K."/>
            <person name="Choi I.-G."/>
            <person name="Kim K.D."/>
        </authorList>
    </citation>
    <scope>NUCLEOTIDE SEQUENCE [LARGE SCALE GENOMIC DNA]</scope>
    <source>
        <strain evidence="11">KJ1R5</strain>
    </source>
</reference>
<dbReference type="GO" id="GO:0000166">
    <property type="term" value="F:nucleotide binding"/>
    <property type="evidence" value="ECO:0007669"/>
    <property type="project" value="UniProtKB-KW"/>
</dbReference>
<dbReference type="EMBL" id="LPUR01000016">
    <property type="protein sequence ID" value="KXH81620.1"/>
    <property type="molecule type" value="Genomic_DNA"/>
</dbReference>
<evidence type="ECO:0000313" key="10">
    <source>
        <dbReference type="EMBL" id="KXH81620.1"/>
    </source>
</evidence>
<comment type="subcellular location">
    <subcellularLocation>
        <location evidence="1">Cell membrane</location>
    </subcellularLocation>
</comment>
<evidence type="ECO:0000256" key="5">
    <source>
        <dbReference type="ARBA" id="ARBA00022989"/>
    </source>
</evidence>
<feature type="transmembrane region" description="Helical" evidence="8">
    <location>
        <begin position="135"/>
        <end position="158"/>
    </location>
</feature>
<dbReference type="AlphaFoldDB" id="A0A135W9J6"/>
<evidence type="ECO:0000313" key="11">
    <source>
        <dbReference type="Proteomes" id="UP000070513"/>
    </source>
</evidence>
<evidence type="ECO:0000256" key="1">
    <source>
        <dbReference type="ARBA" id="ARBA00004236"/>
    </source>
</evidence>
<feature type="transmembrane region" description="Helical" evidence="8">
    <location>
        <begin position="21"/>
        <end position="41"/>
    </location>
</feature>
<evidence type="ECO:0000256" key="8">
    <source>
        <dbReference type="SAM" id="Phobius"/>
    </source>
</evidence>
<comment type="caution">
    <text evidence="10">The sequence shown here is derived from an EMBL/GenBank/DDBJ whole genome shotgun (WGS) entry which is preliminary data.</text>
</comment>
<organism evidence="10 11">
    <name type="scientific">Chryseobacterium kwangjuense</name>
    <dbReference type="NCBI Taxonomy" id="267125"/>
    <lineage>
        <taxon>Bacteria</taxon>
        <taxon>Pseudomonadati</taxon>
        <taxon>Bacteroidota</taxon>
        <taxon>Flavobacteriia</taxon>
        <taxon>Flavobacteriales</taxon>
        <taxon>Weeksellaceae</taxon>
        <taxon>Chryseobacterium group</taxon>
        <taxon>Chryseobacterium</taxon>
    </lineage>
</organism>
<accession>A0A135W9J6</accession>
<keyword evidence="2" id="KW-1003">Cell membrane</keyword>
<protein>
    <recommendedName>
        <fullName evidence="9">Pycsar effector protein domain-containing protein</fullName>
    </recommendedName>
</protein>
<keyword evidence="5 8" id="KW-1133">Transmembrane helix</keyword>
<name>A0A135W9J6_9FLAO</name>
<evidence type="ECO:0000256" key="4">
    <source>
        <dbReference type="ARBA" id="ARBA00022741"/>
    </source>
</evidence>
<keyword evidence="6" id="KW-0051">Antiviral defense</keyword>